<dbReference type="Gene3D" id="1.10.8.10">
    <property type="entry name" value="DNA helicase RuvA subunit, C-terminal domain"/>
    <property type="match status" value="1"/>
</dbReference>
<evidence type="ECO:0000256" key="9">
    <source>
        <dbReference type="SAM" id="MobiDB-lite"/>
    </source>
</evidence>
<comment type="similarity">
    <text evidence="2">Belongs to the NXF family.</text>
</comment>
<dbReference type="GO" id="GO:0005635">
    <property type="term" value="C:nuclear envelope"/>
    <property type="evidence" value="ECO:0007669"/>
    <property type="project" value="UniProtKB-ARBA"/>
</dbReference>
<dbReference type="GO" id="GO:0003723">
    <property type="term" value="F:RNA binding"/>
    <property type="evidence" value="ECO:0007669"/>
    <property type="project" value="UniProtKB-KW"/>
</dbReference>
<sequence length="630" mass="72714">MPKKSNKTFWGGLGRAGNAEEKHYFGHDDRMGRSNDGPKYMNNKPRVSFKKQTYKSGRMRNLIKPHFDDDVLMSASSNNNSRQVINRGRGKSFIRGRNSPLPHNDMRDSRSRQIPISLSNWYKVIILHGKNYTKEFVLGSLLSYTAPFSFIPIMYQIVGTDAIFYVEDHRIATKIVDCDKRITTSDGFKMQIRVRPGVPPIQISDALKERLKQAMGKRYVQETNALDLSKFYHDPELAGDYWCPLARPNMLMAVLDIVQEHIPNLEALNLDSNKMCHLDKLSSLANKFEKLKILHIGDNKIKEINHLNVLKNLQLEELRLEGNPMCNKYKNRQDDYVSDIRKKFPKLLKLDGIDLPPPIVFDVEEHKLKLPSTQRMFIVQSNAKAQEVASQFLQQYFLVFDSENRQPLLDAYHEHACLSMTVTITQSSSRFSQYFIENRNLYRIIDSNRRRKLLKQGRLPVVSFISEMPRTKHDLTSFTMDLSLVTDRMMLITVTGLFKELHSKDNKEHLRYFNRTFIIVPEGVGFCISNEQLHISNPTMNQEKQFSSIPLIIQPTAGPSTPSTLVNSVPLTEEVKQQMTMTLSQQTNMNIEWSLKCLEEVQWNFENARVAFQEAFSLGKIPPTAFTKQV</sequence>
<comment type="subcellular location">
    <subcellularLocation>
        <location evidence="1">Nucleus</location>
        <location evidence="1">Nucleoplasm</location>
    </subcellularLocation>
</comment>
<evidence type="ECO:0000259" key="11">
    <source>
        <dbReference type="PROSITE" id="PS51281"/>
    </source>
</evidence>
<dbReference type="PANTHER" id="PTHR10662:SF22">
    <property type="entry name" value="NUCLEAR RNA EXPORT FACTOR 1"/>
    <property type="match status" value="1"/>
</dbReference>
<dbReference type="CDD" id="cd14342">
    <property type="entry name" value="UBA_TAP-C"/>
    <property type="match status" value="1"/>
</dbReference>
<dbReference type="InterPro" id="IPR002075">
    <property type="entry name" value="NTF2_dom"/>
</dbReference>
<dbReference type="Gene3D" id="3.10.450.50">
    <property type="match status" value="1"/>
</dbReference>
<dbReference type="Pfam" id="PF24048">
    <property type="entry name" value="LRR_NXF1-5"/>
    <property type="match status" value="1"/>
</dbReference>
<dbReference type="InterPro" id="IPR030217">
    <property type="entry name" value="NXF_fam"/>
</dbReference>
<dbReference type="SUPFAM" id="SSF46934">
    <property type="entry name" value="UBA-like"/>
    <property type="match status" value="1"/>
</dbReference>
<dbReference type="InterPro" id="IPR057125">
    <property type="entry name" value="NXF1/2/3/5-like_LRR"/>
</dbReference>
<keyword evidence="5" id="KW-0677">Repeat</keyword>
<dbReference type="Pfam" id="PF09162">
    <property type="entry name" value="Tap-RNA_bind"/>
    <property type="match status" value="1"/>
</dbReference>
<keyword evidence="7" id="KW-0694">RNA-binding</keyword>
<dbReference type="InterPro" id="IPR005637">
    <property type="entry name" value="TAP_C_dom"/>
</dbReference>
<dbReference type="CDD" id="cd00780">
    <property type="entry name" value="NTF2"/>
    <property type="match status" value="1"/>
</dbReference>
<dbReference type="SUPFAM" id="SSF54928">
    <property type="entry name" value="RNA-binding domain, RBD"/>
    <property type="match status" value="1"/>
</dbReference>
<keyword evidence="4" id="KW-0433">Leucine-rich repeat</keyword>
<keyword evidence="8" id="KW-0539">Nucleus</keyword>
<dbReference type="SUPFAM" id="SSF54427">
    <property type="entry name" value="NTF2-like"/>
    <property type="match status" value="1"/>
</dbReference>
<dbReference type="InterPro" id="IPR012677">
    <property type="entry name" value="Nucleotide-bd_a/b_plait_sf"/>
</dbReference>
<evidence type="ECO:0000256" key="7">
    <source>
        <dbReference type="ARBA" id="ARBA00022884"/>
    </source>
</evidence>
<dbReference type="InterPro" id="IPR035979">
    <property type="entry name" value="RBD_domain_sf"/>
</dbReference>
<dbReference type="Pfam" id="PF22602">
    <property type="entry name" value="NXF_NTF2"/>
    <property type="match status" value="1"/>
</dbReference>
<dbReference type="Gene3D" id="3.80.10.10">
    <property type="entry name" value="Ribonuclease Inhibitor"/>
    <property type="match status" value="1"/>
</dbReference>
<dbReference type="FunFam" id="3.10.450.50:FF:000004">
    <property type="entry name" value="Nuclear RNA export factor 1"/>
    <property type="match status" value="1"/>
</dbReference>
<dbReference type="SMART" id="SM00804">
    <property type="entry name" value="TAP_C"/>
    <property type="match status" value="1"/>
</dbReference>
<dbReference type="PANTHER" id="PTHR10662">
    <property type="entry name" value="NUCLEAR RNA EXPORT FACTOR"/>
    <property type="match status" value="1"/>
</dbReference>
<reference evidence="13" key="1">
    <citation type="submission" date="2025-08" db="UniProtKB">
        <authorList>
            <consortium name="RefSeq"/>
        </authorList>
    </citation>
    <scope>IDENTIFICATION</scope>
</reference>
<evidence type="ECO:0000256" key="1">
    <source>
        <dbReference type="ARBA" id="ARBA00004642"/>
    </source>
</evidence>
<evidence type="ECO:0000256" key="3">
    <source>
        <dbReference type="ARBA" id="ARBA00022448"/>
    </source>
</evidence>
<dbReference type="InterPro" id="IPR032675">
    <property type="entry name" value="LRR_dom_sf"/>
</dbReference>
<evidence type="ECO:0000256" key="2">
    <source>
        <dbReference type="ARBA" id="ARBA00009285"/>
    </source>
</evidence>
<organism evidence="12 13">
    <name type="scientific">Ceratosolen solmsi marchali</name>
    <dbReference type="NCBI Taxonomy" id="326594"/>
    <lineage>
        <taxon>Eukaryota</taxon>
        <taxon>Metazoa</taxon>
        <taxon>Ecdysozoa</taxon>
        <taxon>Arthropoda</taxon>
        <taxon>Hexapoda</taxon>
        <taxon>Insecta</taxon>
        <taxon>Pterygota</taxon>
        <taxon>Neoptera</taxon>
        <taxon>Endopterygota</taxon>
        <taxon>Hymenoptera</taxon>
        <taxon>Apocrita</taxon>
        <taxon>Proctotrupomorpha</taxon>
        <taxon>Chalcidoidea</taxon>
        <taxon>Agaonidae</taxon>
        <taxon>Agaoninae</taxon>
        <taxon>Ceratosolen</taxon>
    </lineage>
</organism>
<dbReference type="RefSeq" id="XP_011502457.1">
    <property type="nucleotide sequence ID" value="XM_011504155.1"/>
</dbReference>
<gene>
    <name evidence="13" type="primary">LOC105365887</name>
</gene>
<dbReference type="InterPro" id="IPR018222">
    <property type="entry name" value="Nuclear_transport_factor_2_euk"/>
</dbReference>
<evidence type="ECO:0000313" key="12">
    <source>
        <dbReference type="Proteomes" id="UP000695007"/>
    </source>
</evidence>
<evidence type="ECO:0000256" key="6">
    <source>
        <dbReference type="ARBA" id="ARBA00022816"/>
    </source>
</evidence>
<dbReference type="GO" id="GO:0016973">
    <property type="term" value="P:poly(A)+ mRNA export from nucleus"/>
    <property type="evidence" value="ECO:0007669"/>
    <property type="project" value="TreeGrafter"/>
</dbReference>
<evidence type="ECO:0000259" key="10">
    <source>
        <dbReference type="PROSITE" id="PS50177"/>
    </source>
</evidence>
<name>A0AAJ7DZT1_9HYME</name>
<evidence type="ECO:0000256" key="8">
    <source>
        <dbReference type="ARBA" id="ARBA00023242"/>
    </source>
</evidence>
<dbReference type="PROSITE" id="PS50177">
    <property type="entry name" value="NTF2_DOMAIN"/>
    <property type="match status" value="1"/>
</dbReference>
<dbReference type="InterPro" id="IPR009060">
    <property type="entry name" value="UBA-like_sf"/>
</dbReference>
<dbReference type="PROSITE" id="PS51281">
    <property type="entry name" value="TAP_C"/>
    <property type="match status" value="1"/>
</dbReference>
<keyword evidence="6" id="KW-0509">mRNA transport</keyword>
<evidence type="ECO:0000313" key="13">
    <source>
        <dbReference type="RefSeq" id="XP_011502457.1"/>
    </source>
</evidence>
<dbReference type="Gene3D" id="3.30.70.330">
    <property type="match status" value="1"/>
</dbReference>
<dbReference type="Proteomes" id="UP000695007">
    <property type="component" value="Unplaced"/>
</dbReference>
<dbReference type="PROSITE" id="PS51450">
    <property type="entry name" value="LRR"/>
    <property type="match status" value="2"/>
</dbReference>
<evidence type="ECO:0000256" key="5">
    <source>
        <dbReference type="ARBA" id="ARBA00022737"/>
    </source>
</evidence>
<feature type="domain" description="NTF2" evidence="10">
    <location>
        <begin position="388"/>
        <end position="535"/>
    </location>
</feature>
<dbReference type="InterPro" id="IPR015245">
    <property type="entry name" value="Tap_RNA-bd"/>
</dbReference>
<proteinExistence type="inferred from homology"/>
<dbReference type="GO" id="GO:0005737">
    <property type="term" value="C:cytoplasm"/>
    <property type="evidence" value="ECO:0007669"/>
    <property type="project" value="InterPro"/>
</dbReference>
<keyword evidence="3" id="KW-0813">Transport</keyword>
<keyword evidence="12" id="KW-1185">Reference proteome</keyword>
<dbReference type="GeneID" id="105365887"/>
<feature type="domain" description="TAP-C" evidence="11">
    <location>
        <begin position="574"/>
        <end position="629"/>
    </location>
</feature>
<accession>A0AAJ7DZT1</accession>
<dbReference type="InterPro" id="IPR001611">
    <property type="entry name" value="Leu-rich_rpt"/>
</dbReference>
<dbReference type="InterPro" id="IPR032710">
    <property type="entry name" value="NTF2-like_dom_sf"/>
</dbReference>
<dbReference type="FunFam" id="1.10.8.10:FF:000018">
    <property type="entry name" value="Nuclear RNA export factor 1"/>
    <property type="match status" value="1"/>
</dbReference>
<dbReference type="FunFam" id="3.80.10.10:FF:000384">
    <property type="entry name" value="Nuclear RNA export factor 1"/>
    <property type="match status" value="1"/>
</dbReference>
<dbReference type="Pfam" id="PF03943">
    <property type="entry name" value="TAP_C"/>
    <property type="match status" value="1"/>
</dbReference>
<dbReference type="AlphaFoldDB" id="A0AAJ7DZT1"/>
<dbReference type="KEGG" id="csol:105365887"/>
<evidence type="ECO:0000256" key="4">
    <source>
        <dbReference type="ARBA" id="ARBA00022614"/>
    </source>
</evidence>
<dbReference type="GO" id="GO:0005654">
    <property type="term" value="C:nucleoplasm"/>
    <property type="evidence" value="ECO:0007669"/>
    <property type="project" value="UniProtKB-SubCell"/>
</dbReference>
<feature type="region of interest" description="Disordered" evidence="9">
    <location>
        <begin position="25"/>
        <end position="44"/>
    </location>
</feature>
<protein>
    <submittedName>
        <fullName evidence="13">Nuclear RNA export factor 1</fullName>
    </submittedName>
</protein>
<dbReference type="SUPFAM" id="SSF52058">
    <property type="entry name" value="L domain-like"/>
    <property type="match status" value="1"/>
</dbReference>